<dbReference type="EMBL" id="CM023478">
    <property type="protein sequence ID" value="KAH7933417.1"/>
    <property type="molecule type" value="Genomic_DNA"/>
</dbReference>
<name>A0ACB8C3K2_DERSI</name>
<protein>
    <submittedName>
        <fullName evidence="1">Uncharacterized protein</fullName>
    </submittedName>
</protein>
<evidence type="ECO:0000313" key="1">
    <source>
        <dbReference type="EMBL" id="KAH7933417.1"/>
    </source>
</evidence>
<reference evidence="1" key="1">
    <citation type="submission" date="2020-05" db="EMBL/GenBank/DDBJ databases">
        <title>Large-scale comparative analyses of tick genomes elucidate their genetic diversity and vector capacities.</title>
        <authorList>
            <person name="Jia N."/>
            <person name="Wang J."/>
            <person name="Shi W."/>
            <person name="Du L."/>
            <person name="Sun Y."/>
            <person name="Zhan W."/>
            <person name="Jiang J."/>
            <person name="Wang Q."/>
            <person name="Zhang B."/>
            <person name="Ji P."/>
            <person name="Sakyi L.B."/>
            <person name="Cui X."/>
            <person name="Yuan T."/>
            <person name="Jiang B."/>
            <person name="Yang W."/>
            <person name="Lam T.T.-Y."/>
            <person name="Chang Q."/>
            <person name="Ding S."/>
            <person name="Wang X."/>
            <person name="Zhu J."/>
            <person name="Ruan X."/>
            <person name="Zhao L."/>
            <person name="Wei J."/>
            <person name="Que T."/>
            <person name="Du C."/>
            <person name="Cheng J."/>
            <person name="Dai P."/>
            <person name="Han X."/>
            <person name="Huang E."/>
            <person name="Gao Y."/>
            <person name="Liu J."/>
            <person name="Shao H."/>
            <person name="Ye R."/>
            <person name="Li L."/>
            <person name="Wei W."/>
            <person name="Wang X."/>
            <person name="Wang C."/>
            <person name="Yang T."/>
            <person name="Huo Q."/>
            <person name="Li W."/>
            <person name="Guo W."/>
            <person name="Chen H."/>
            <person name="Zhou L."/>
            <person name="Ni X."/>
            <person name="Tian J."/>
            <person name="Zhou Y."/>
            <person name="Sheng Y."/>
            <person name="Liu T."/>
            <person name="Pan Y."/>
            <person name="Xia L."/>
            <person name="Li J."/>
            <person name="Zhao F."/>
            <person name="Cao W."/>
        </authorList>
    </citation>
    <scope>NUCLEOTIDE SEQUENCE</scope>
    <source>
        <strain evidence="1">Dsil-2018</strain>
    </source>
</reference>
<keyword evidence="2" id="KW-1185">Reference proteome</keyword>
<comment type="caution">
    <text evidence="1">The sequence shown here is derived from an EMBL/GenBank/DDBJ whole genome shotgun (WGS) entry which is preliminary data.</text>
</comment>
<dbReference type="Proteomes" id="UP000821865">
    <property type="component" value="Chromosome 9"/>
</dbReference>
<evidence type="ECO:0000313" key="2">
    <source>
        <dbReference type="Proteomes" id="UP000821865"/>
    </source>
</evidence>
<organism evidence="1 2">
    <name type="scientific">Dermacentor silvarum</name>
    <name type="common">Tick</name>
    <dbReference type="NCBI Taxonomy" id="543639"/>
    <lineage>
        <taxon>Eukaryota</taxon>
        <taxon>Metazoa</taxon>
        <taxon>Ecdysozoa</taxon>
        <taxon>Arthropoda</taxon>
        <taxon>Chelicerata</taxon>
        <taxon>Arachnida</taxon>
        <taxon>Acari</taxon>
        <taxon>Parasitiformes</taxon>
        <taxon>Ixodida</taxon>
        <taxon>Ixodoidea</taxon>
        <taxon>Ixodidae</taxon>
        <taxon>Rhipicephalinae</taxon>
        <taxon>Dermacentor</taxon>
    </lineage>
</organism>
<sequence length="335" mass="38079">MHPENTSDARSHTPAATKLSQDEMMDTSLEGALPVAFKKALNKLHVVPLANVDVVLVIAYYRSGSSLVGELLSSGPRTFFHFEPLHIFSIDDRIRPGRERHAFQLLDELVRCRMQNVPLYTAWLESREYYVHNSFLVKACGTGPSCTSPSHVAALCSRAETQVFKFTRLHMAQVATWIKRNTDIARNIRVVHLVRDPRGIYASRMALDWCANREECRSPEVLCSHMRKDIDDFRNLTDKLSSSHTVTVRFEDLAGNPYLEAARLFSHLGLKYGRSVVSYLQKHTVATKNDMTNPYSTRRNTTAITDYWKSKLSAKIIDKVERACSDVMRKLGSQM</sequence>
<proteinExistence type="predicted"/>
<gene>
    <name evidence="1" type="ORF">HPB49_012429</name>
</gene>
<accession>A0ACB8C3K2</accession>